<accession>A0A7S4W576</accession>
<reference evidence="1" key="1">
    <citation type="submission" date="2021-01" db="EMBL/GenBank/DDBJ databases">
        <authorList>
            <person name="Corre E."/>
            <person name="Pelletier E."/>
            <person name="Niang G."/>
            <person name="Scheremetjew M."/>
            <person name="Finn R."/>
            <person name="Kale V."/>
            <person name="Holt S."/>
            <person name="Cochrane G."/>
            <person name="Meng A."/>
            <person name="Brown T."/>
            <person name="Cohen L."/>
        </authorList>
    </citation>
    <scope>NUCLEOTIDE SEQUENCE</scope>
    <source>
        <strain evidence="1">CCMP3105</strain>
    </source>
</reference>
<proteinExistence type="predicted"/>
<gene>
    <name evidence="1" type="ORF">AMON00008_LOCUS54622</name>
</gene>
<dbReference type="AlphaFoldDB" id="A0A7S4W576"/>
<protein>
    <submittedName>
        <fullName evidence="1">Uncharacterized protein</fullName>
    </submittedName>
</protein>
<name>A0A7S4W576_9DINO</name>
<sequence>MEKELSDDRDMAKEACVCGFSPASSSRREEDGSSVSARRLGELLGDAALASRLVASGRASPRALTALAALAEQSVRMGIDYSSLGIGWDHPNSRMAYRTGSHRSTMAPASRNRAEASRRSLAALVAAVGECSADAEDGVTEAFIREIGLRPEEPAAKAASFEGVAAALEAELLLPLRALNEGEIRQTMKGVPLPTAELRQVVRTVTGAVLSRPGGFSDWRYGNPLGQEQLRGLTTEQLRAWREPMAMEHPRGVRTHEDAPGELGFFWATKIGGPSHGFDYESQCILPLLANARHKVILLSDPGWPHHPAGRAHWRLLWSLGQAEPEPRLWLETVNCDFDAHGLATEVWALAALRHALTKAVTMRVPLSMAAPLAEDLRRVAESQGFEGEVRPVQECMLLRPSNAVVEASDYLSPEHDWIQRAEEVTGKIPRCLFIPRSK</sequence>
<organism evidence="1">
    <name type="scientific">Alexandrium monilatum</name>
    <dbReference type="NCBI Taxonomy" id="311494"/>
    <lineage>
        <taxon>Eukaryota</taxon>
        <taxon>Sar</taxon>
        <taxon>Alveolata</taxon>
        <taxon>Dinophyceae</taxon>
        <taxon>Gonyaulacales</taxon>
        <taxon>Pyrocystaceae</taxon>
        <taxon>Alexandrium</taxon>
    </lineage>
</organism>
<evidence type="ECO:0000313" key="1">
    <source>
        <dbReference type="EMBL" id="CAE4653235.1"/>
    </source>
</evidence>
<dbReference type="EMBL" id="HBNR01076799">
    <property type="protein sequence ID" value="CAE4653235.1"/>
    <property type="molecule type" value="Transcribed_RNA"/>
</dbReference>